<dbReference type="InterPro" id="IPR036291">
    <property type="entry name" value="NAD(P)-bd_dom_sf"/>
</dbReference>
<keyword evidence="1" id="KW-0560">Oxidoreductase</keyword>
<evidence type="ECO:0000256" key="1">
    <source>
        <dbReference type="ARBA" id="ARBA00023002"/>
    </source>
</evidence>
<dbReference type="Gene3D" id="3.40.50.720">
    <property type="entry name" value="NAD(P)-binding Rossmann-like Domain"/>
    <property type="match status" value="1"/>
</dbReference>
<dbReference type="Proteomes" id="UP000058636">
    <property type="component" value="Unassembled WGS sequence"/>
</dbReference>
<evidence type="ECO:0000313" key="4">
    <source>
        <dbReference type="Proteomes" id="UP000058636"/>
    </source>
</evidence>
<name>A0A101EPP9_9THEM</name>
<feature type="non-terminal residue" evidence="3">
    <location>
        <position position="282"/>
    </location>
</feature>
<dbReference type="GO" id="GO:0016616">
    <property type="term" value="F:oxidoreductase activity, acting on the CH-OH group of donors, NAD or NADP as acceptor"/>
    <property type="evidence" value="ECO:0007669"/>
    <property type="project" value="TreeGrafter"/>
</dbReference>
<dbReference type="SUPFAM" id="SSF51735">
    <property type="entry name" value="NAD(P)-binding Rossmann-fold domains"/>
    <property type="match status" value="1"/>
</dbReference>
<dbReference type="Pfam" id="PF01232">
    <property type="entry name" value="Mannitol_dh"/>
    <property type="match status" value="1"/>
</dbReference>
<dbReference type="PRINTS" id="PR00084">
    <property type="entry name" value="MTLDHDRGNASE"/>
</dbReference>
<dbReference type="AlphaFoldDB" id="A0A101EPP9"/>
<protein>
    <submittedName>
        <fullName evidence="3">D-mannonate oxidoreductase, putative</fullName>
    </submittedName>
</protein>
<feature type="domain" description="Mannitol dehydrogenase N-terminal" evidence="2">
    <location>
        <begin position="39"/>
        <end position="256"/>
    </location>
</feature>
<organism evidence="3 4">
    <name type="scientific">Thermotoga petrophila</name>
    <dbReference type="NCBI Taxonomy" id="93929"/>
    <lineage>
        <taxon>Bacteria</taxon>
        <taxon>Thermotogati</taxon>
        <taxon>Thermotogota</taxon>
        <taxon>Thermotogae</taxon>
        <taxon>Thermotogales</taxon>
        <taxon>Thermotogaceae</taxon>
        <taxon>Thermotoga</taxon>
    </lineage>
</organism>
<dbReference type="PANTHER" id="PTHR43362:SF1">
    <property type="entry name" value="MANNITOL DEHYDROGENASE 2-RELATED"/>
    <property type="match status" value="1"/>
</dbReference>
<reference evidence="3 4" key="1">
    <citation type="journal article" date="2015" name="MBio">
        <title>Genome-Resolved Metagenomic Analysis Reveals Roles for Candidate Phyla and Other Microbial Community Members in Biogeochemical Transformations in Oil Reservoirs.</title>
        <authorList>
            <person name="Hu P."/>
            <person name="Tom L."/>
            <person name="Singh A."/>
            <person name="Thomas B.C."/>
            <person name="Baker B.J."/>
            <person name="Piceno Y.M."/>
            <person name="Andersen G.L."/>
            <person name="Banfield J.F."/>
        </authorList>
    </citation>
    <scope>NUCLEOTIDE SEQUENCE [LARGE SCALE GENOMIC DNA]</scope>
    <source>
        <strain evidence="3">46_26</strain>
    </source>
</reference>
<sequence length="282" mass="32299">MLSLSLKGLRDREAWIKVGIRLPEFEIERVREIALKSPRWVHFGAGNIFRGYIAGISQNMIENGREETGIIAVELFDYEIIDKIYYPYDNLCLAVTINSDGNLDKRVIGSIAVGLKGDPNFKDWDEIKEIFKSSSLQLASLTITEKGYNLEDQEGRLYPVVLEDMEKGPTFPKSSMGKVASLLYERFKAGRLPIAMLSLDNFSRNGEKLYSSVRRIVKEWVKRFLVEDEFLDYLENDVAFPWSMIDKIVPRPSEMVKKHLEEIGLSGMDIVVTEKKTFIAPF</sequence>
<proteinExistence type="predicted"/>
<dbReference type="InterPro" id="IPR050988">
    <property type="entry name" value="Mannitol_DH/Oxidoreductase"/>
</dbReference>
<comment type="caution">
    <text evidence="3">The sequence shown here is derived from an EMBL/GenBank/DDBJ whole genome shotgun (WGS) entry which is preliminary data.</text>
</comment>
<dbReference type="EMBL" id="LGFG01000119">
    <property type="protein sequence ID" value="KUK22632.1"/>
    <property type="molecule type" value="Genomic_DNA"/>
</dbReference>
<gene>
    <name evidence="3" type="ORF">XD57_1272</name>
</gene>
<evidence type="ECO:0000313" key="3">
    <source>
        <dbReference type="EMBL" id="KUK22632.1"/>
    </source>
</evidence>
<dbReference type="PANTHER" id="PTHR43362">
    <property type="entry name" value="MANNITOL DEHYDROGENASE DSF1-RELATED"/>
    <property type="match status" value="1"/>
</dbReference>
<dbReference type="InterPro" id="IPR013131">
    <property type="entry name" value="Mannitol_DH_N"/>
</dbReference>
<accession>A0A101EPP9</accession>
<evidence type="ECO:0000259" key="2">
    <source>
        <dbReference type="Pfam" id="PF01232"/>
    </source>
</evidence>
<dbReference type="InterPro" id="IPR000669">
    <property type="entry name" value="Mannitol_DH"/>
</dbReference>